<evidence type="ECO:0000256" key="3">
    <source>
        <dbReference type="ARBA" id="ARBA00022989"/>
    </source>
</evidence>
<dbReference type="Proteomes" id="UP000632766">
    <property type="component" value="Unassembled WGS sequence"/>
</dbReference>
<dbReference type="EMBL" id="JAECZC010000086">
    <property type="protein sequence ID" value="MBH8566261.1"/>
    <property type="molecule type" value="Genomic_DNA"/>
</dbReference>
<reference evidence="6 7" key="1">
    <citation type="journal article" date="2021" name="Int. J. Syst. Evol. Microbiol.">
        <title>Amazonocrinis nigriterrae gen. nov., sp. nov., Atlanticothrix silvestris gen. nov., sp. nov. and Dendronalium phyllosphericum gen. nov., sp. nov., nostocacean cyanobacteria from Brazilian environments.</title>
        <authorList>
            <person name="Alvarenga D.O."/>
            <person name="Andreote A.P.D."/>
            <person name="Branco L.H.Z."/>
            <person name="Delbaje E."/>
            <person name="Cruz R.B."/>
            <person name="Varani A.M."/>
            <person name="Fiore M.F."/>
        </authorList>
    </citation>
    <scope>NUCLEOTIDE SEQUENCE [LARGE SCALE GENOMIC DNA]</scope>
    <source>
        <strain evidence="6 7">CENA67</strain>
    </source>
</reference>
<feature type="transmembrane region" description="Helical" evidence="5">
    <location>
        <begin position="375"/>
        <end position="394"/>
    </location>
</feature>
<dbReference type="InterPro" id="IPR052556">
    <property type="entry name" value="PolySynth_Transporter"/>
</dbReference>
<dbReference type="PANTHER" id="PTHR43424:SF1">
    <property type="entry name" value="LOCUS PUTATIVE PROTEIN 1-RELATED"/>
    <property type="match status" value="1"/>
</dbReference>
<feature type="transmembrane region" description="Helical" evidence="5">
    <location>
        <begin position="311"/>
        <end position="335"/>
    </location>
</feature>
<dbReference type="CDD" id="cd13128">
    <property type="entry name" value="MATE_Wzx_like"/>
    <property type="match status" value="1"/>
</dbReference>
<evidence type="ECO:0000313" key="7">
    <source>
        <dbReference type="Proteomes" id="UP000632766"/>
    </source>
</evidence>
<feature type="transmembrane region" description="Helical" evidence="5">
    <location>
        <begin position="100"/>
        <end position="121"/>
    </location>
</feature>
<dbReference type="GO" id="GO:0016020">
    <property type="term" value="C:membrane"/>
    <property type="evidence" value="ECO:0007669"/>
    <property type="project" value="UniProtKB-SubCell"/>
</dbReference>
<feature type="transmembrane region" description="Helical" evidence="5">
    <location>
        <begin position="159"/>
        <end position="179"/>
    </location>
</feature>
<dbReference type="PANTHER" id="PTHR43424">
    <property type="entry name" value="LOCUS PUTATIVE PROTEIN 1-RELATED"/>
    <property type="match status" value="1"/>
</dbReference>
<keyword evidence="3 5" id="KW-1133">Transmembrane helix</keyword>
<dbReference type="Pfam" id="PF01943">
    <property type="entry name" value="Polysacc_synt"/>
    <property type="match status" value="1"/>
</dbReference>
<dbReference type="AlphaFoldDB" id="A0A8J7HUV5"/>
<sequence length="440" mass="48162">MLDKFKIPKLSFIKSRSGLREIITNTGWLFFDRILRMGAGLIVGVWIARYLGVQQYGLFNYASAFVGLFGPVAGLGLDGLVIRRLVHDSSAKEEILGTTFWLKLVGPILALLLAFGGIFLSKNDDSLTVWLVFILAAPGIFLAFDTIDLWFQSQVKSKYTVIAKNMAFLAITIVKIILINIKAPLLAFACATSAEVVVGAAGLVIAYKFNKFSVRSWRWSLSVAKSLISESWPLIFSGFAIAIYMKIDQIMLGEMVGKEAVGIYAAAARISEVWYFLPTIIVSSSAPAIYAAKKEADETLYYGRLKKLLRFLVLVSVTIAFPMTFLSGTIINLLFGNSYAEAGTVLAIHIWASLFVFIGVAVSPWFVAEGLTHLAMYRAILGGITNVVLNLFLIPSYSGAGAAIATVISYAVGSFLANGTHPKTRKIFMLQLKSFLFFNS</sequence>
<accession>A0A8J7HUV5</accession>
<feature type="transmembrane region" description="Helical" evidence="5">
    <location>
        <begin position="347"/>
        <end position="368"/>
    </location>
</feature>
<feature type="transmembrane region" description="Helical" evidence="5">
    <location>
        <begin position="127"/>
        <end position="147"/>
    </location>
</feature>
<keyword evidence="7" id="KW-1185">Reference proteome</keyword>
<dbReference type="RefSeq" id="WP_198128020.1">
    <property type="nucleotide sequence ID" value="NZ_JAECZC010000086.1"/>
</dbReference>
<feature type="transmembrane region" description="Helical" evidence="5">
    <location>
        <begin position="185"/>
        <end position="207"/>
    </location>
</feature>
<evidence type="ECO:0000256" key="4">
    <source>
        <dbReference type="ARBA" id="ARBA00023136"/>
    </source>
</evidence>
<comment type="subcellular location">
    <subcellularLocation>
        <location evidence="1">Membrane</location>
        <topology evidence="1">Multi-pass membrane protein</topology>
    </subcellularLocation>
</comment>
<organism evidence="6 7">
    <name type="scientific">Amazonocrinis nigriterrae CENA67</name>
    <dbReference type="NCBI Taxonomy" id="2794033"/>
    <lineage>
        <taxon>Bacteria</taxon>
        <taxon>Bacillati</taxon>
        <taxon>Cyanobacteriota</taxon>
        <taxon>Cyanophyceae</taxon>
        <taxon>Nostocales</taxon>
        <taxon>Nostocaceae</taxon>
        <taxon>Amazonocrinis</taxon>
        <taxon>Amazonocrinis nigriterrae</taxon>
    </lineage>
</organism>
<feature type="transmembrane region" description="Helical" evidence="5">
    <location>
        <begin position="34"/>
        <end position="52"/>
    </location>
</feature>
<gene>
    <name evidence="6" type="ORF">I8748_29580</name>
</gene>
<feature type="transmembrane region" description="Helical" evidence="5">
    <location>
        <begin position="400"/>
        <end position="419"/>
    </location>
</feature>
<evidence type="ECO:0000256" key="2">
    <source>
        <dbReference type="ARBA" id="ARBA00022692"/>
    </source>
</evidence>
<feature type="transmembrane region" description="Helical" evidence="5">
    <location>
        <begin position="273"/>
        <end position="291"/>
    </location>
</feature>
<dbReference type="InterPro" id="IPR002797">
    <property type="entry name" value="Polysacc_synth"/>
</dbReference>
<comment type="caution">
    <text evidence="6">The sequence shown here is derived from an EMBL/GenBank/DDBJ whole genome shotgun (WGS) entry which is preliminary data.</text>
</comment>
<keyword evidence="4 5" id="KW-0472">Membrane</keyword>
<protein>
    <submittedName>
        <fullName evidence="6">Flippase</fullName>
    </submittedName>
</protein>
<keyword evidence="2 5" id="KW-0812">Transmembrane</keyword>
<feature type="transmembrane region" description="Helical" evidence="5">
    <location>
        <begin position="58"/>
        <end position="80"/>
    </location>
</feature>
<name>A0A8J7HUV5_9NOST</name>
<evidence type="ECO:0000256" key="5">
    <source>
        <dbReference type="SAM" id="Phobius"/>
    </source>
</evidence>
<evidence type="ECO:0000313" key="6">
    <source>
        <dbReference type="EMBL" id="MBH8566261.1"/>
    </source>
</evidence>
<evidence type="ECO:0000256" key="1">
    <source>
        <dbReference type="ARBA" id="ARBA00004141"/>
    </source>
</evidence>
<proteinExistence type="predicted"/>